<dbReference type="Proteomes" id="UP000694251">
    <property type="component" value="Chromosome 5"/>
</dbReference>
<organism evidence="3 4">
    <name type="scientific">Arabidopsis suecica</name>
    <name type="common">Swedish thale-cress</name>
    <name type="synonym">Cardaminopsis suecica</name>
    <dbReference type="NCBI Taxonomy" id="45249"/>
    <lineage>
        <taxon>Eukaryota</taxon>
        <taxon>Viridiplantae</taxon>
        <taxon>Streptophyta</taxon>
        <taxon>Embryophyta</taxon>
        <taxon>Tracheophyta</taxon>
        <taxon>Spermatophyta</taxon>
        <taxon>Magnoliopsida</taxon>
        <taxon>eudicotyledons</taxon>
        <taxon>Gunneridae</taxon>
        <taxon>Pentapetalae</taxon>
        <taxon>rosids</taxon>
        <taxon>malvids</taxon>
        <taxon>Brassicales</taxon>
        <taxon>Brassicaceae</taxon>
        <taxon>Camelineae</taxon>
        <taxon>Arabidopsis</taxon>
    </lineage>
</organism>
<feature type="domain" description="RNase H type-1" evidence="1">
    <location>
        <begin position="154"/>
        <end position="274"/>
    </location>
</feature>
<dbReference type="PANTHER" id="PTHR47074:SF49">
    <property type="entry name" value="POLYNUCLEOTIDYL TRANSFERASE, RIBONUCLEASE H-LIKE SUPERFAMILY PROTEIN"/>
    <property type="match status" value="1"/>
</dbReference>
<dbReference type="CDD" id="cd06222">
    <property type="entry name" value="RNase_H_like"/>
    <property type="match status" value="1"/>
</dbReference>
<dbReference type="EMBL" id="JAEFBJ010000005">
    <property type="protein sequence ID" value="KAG7610714.1"/>
    <property type="molecule type" value="Genomic_DNA"/>
</dbReference>
<dbReference type="InterPro" id="IPR044730">
    <property type="entry name" value="RNase_H-like_dom_plant"/>
</dbReference>
<sequence length="283" mass="31414">MRGALPVGENLRLWGLRVEANCPFCGEAETPFHLFVKCQFATWIWDHAPFQKHLDPATFTSLQAFIEKAKTHTCLPPCGVNVGPLYPWIIWSIWITRNQRIFNDKRTNPGETLTQAISLAHEWNRSQAPTSLTPQLSQRQLLPQQDPRAVVCHTDAAWIGDLKVAGLGWIFSNCSAGPSNHGSVRVDCIRSSLLAEATAVLFALQTAVRLGFTNLLIASDSKQLIEAISSEIPQMELYGILFDILSLSSSFNQIRFVFVSRKLNSKADALAKLAIHNSVPIPV</sequence>
<dbReference type="InterPro" id="IPR026960">
    <property type="entry name" value="RVT-Znf"/>
</dbReference>
<dbReference type="InterPro" id="IPR052929">
    <property type="entry name" value="RNase_H-like_EbsB-rel"/>
</dbReference>
<keyword evidence="3" id="KW-0548">Nucleotidyltransferase</keyword>
<keyword evidence="3" id="KW-0808">Transferase</keyword>
<accession>A0A8T2DMS9</accession>
<reference evidence="3 4" key="1">
    <citation type="submission" date="2020-12" db="EMBL/GenBank/DDBJ databases">
        <title>Concerted genomic and epigenomic changes stabilize Arabidopsis allopolyploids.</title>
        <authorList>
            <person name="Chen Z."/>
        </authorList>
    </citation>
    <scope>NUCLEOTIDE SEQUENCE [LARGE SCALE GENOMIC DNA]</scope>
    <source>
        <strain evidence="3">As9502</strain>
        <tissue evidence="3">Leaf</tissue>
    </source>
</reference>
<protein>
    <submittedName>
        <fullName evidence="3">Reverse transcriptase zinc-binding domain</fullName>
    </submittedName>
</protein>
<keyword evidence="3" id="KW-0695">RNA-directed DNA polymerase</keyword>
<comment type="caution">
    <text evidence="3">The sequence shown here is derived from an EMBL/GenBank/DDBJ whole genome shotgun (WGS) entry which is preliminary data.</text>
</comment>
<dbReference type="Pfam" id="PF13456">
    <property type="entry name" value="RVT_3"/>
    <property type="match status" value="1"/>
</dbReference>
<evidence type="ECO:0000259" key="1">
    <source>
        <dbReference type="Pfam" id="PF13456"/>
    </source>
</evidence>
<dbReference type="PANTHER" id="PTHR47074">
    <property type="entry name" value="BNAC02G40300D PROTEIN"/>
    <property type="match status" value="1"/>
</dbReference>
<keyword evidence="4" id="KW-1185">Reference proteome</keyword>
<proteinExistence type="predicted"/>
<evidence type="ECO:0000313" key="3">
    <source>
        <dbReference type="EMBL" id="KAG7610714.1"/>
    </source>
</evidence>
<name>A0A8T2DMS9_ARASU</name>
<gene>
    <name evidence="3" type="ORF">ISN44_As05g027180</name>
</gene>
<dbReference type="GO" id="GO:0004523">
    <property type="term" value="F:RNA-DNA hybrid ribonuclease activity"/>
    <property type="evidence" value="ECO:0007669"/>
    <property type="project" value="InterPro"/>
</dbReference>
<feature type="domain" description="Reverse transcriptase zinc-binding" evidence="2">
    <location>
        <begin position="2"/>
        <end position="45"/>
    </location>
</feature>
<evidence type="ECO:0000313" key="4">
    <source>
        <dbReference type="Proteomes" id="UP000694251"/>
    </source>
</evidence>
<dbReference type="GO" id="GO:0003964">
    <property type="term" value="F:RNA-directed DNA polymerase activity"/>
    <property type="evidence" value="ECO:0007669"/>
    <property type="project" value="UniProtKB-KW"/>
</dbReference>
<dbReference type="OrthoDB" id="1112345at2759"/>
<dbReference type="InterPro" id="IPR002156">
    <property type="entry name" value="RNaseH_domain"/>
</dbReference>
<dbReference type="GO" id="GO:0003676">
    <property type="term" value="F:nucleic acid binding"/>
    <property type="evidence" value="ECO:0007669"/>
    <property type="project" value="InterPro"/>
</dbReference>
<evidence type="ECO:0000259" key="2">
    <source>
        <dbReference type="Pfam" id="PF13966"/>
    </source>
</evidence>
<dbReference type="AlphaFoldDB" id="A0A8T2DMS9"/>
<dbReference type="Pfam" id="PF13966">
    <property type="entry name" value="zf-RVT"/>
    <property type="match status" value="1"/>
</dbReference>